<evidence type="ECO:0000313" key="1">
    <source>
        <dbReference type="EMBL" id="CAG6690790.1"/>
    </source>
</evidence>
<protein>
    <submittedName>
        <fullName evidence="1">Uncharacterized protein</fullName>
    </submittedName>
</protein>
<organism evidence="1">
    <name type="scientific">Cacopsylla melanoneura</name>
    <dbReference type="NCBI Taxonomy" id="428564"/>
    <lineage>
        <taxon>Eukaryota</taxon>
        <taxon>Metazoa</taxon>
        <taxon>Ecdysozoa</taxon>
        <taxon>Arthropoda</taxon>
        <taxon>Hexapoda</taxon>
        <taxon>Insecta</taxon>
        <taxon>Pterygota</taxon>
        <taxon>Neoptera</taxon>
        <taxon>Paraneoptera</taxon>
        <taxon>Hemiptera</taxon>
        <taxon>Sternorrhyncha</taxon>
        <taxon>Psylloidea</taxon>
        <taxon>Psyllidae</taxon>
        <taxon>Psyllinae</taxon>
        <taxon>Cacopsylla</taxon>
    </lineage>
</organism>
<sequence length="157" mass="17070">MVPTPVRHCVPKNEFCHGVQAVIIRDWWKYLASAVGSGCVTASLSRTRRSAVSRSSLHGPLVRLRVVSECPTGNHFARIQIRPDSVNSGLVLATSTTCLSSHHTIIISGKATSVKRRENPRNRFSCDSKSAAVKRRCGHDSAANVGDNVACRTLPPR</sequence>
<reference evidence="1" key="1">
    <citation type="submission" date="2021-05" db="EMBL/GenBank/DDBJ databases">
        <authorList>
            <person name="Alioto T."/>
            <person name="Alioto T."/>
            <person name="Gomez Garrido J."/>
        </authorList>
    </citation>
    <scope>NUCLEOTIDE SEQUENCE</scope>
</reference>
<dbReference type="EMBL" id="HBUF01299491">
    <property type="protein sequence ID" value="CAG6690790.1"/>
    <property type="molecule type" value="Transcribed_RNA"/>
</dbReference>
<proteinExistence type="predicted"/>
<dbReference type="AlphaFoldDB" id="A0A8D8TLP3"/>
<accession>A0A8D8TLP3</accession>
<name>A0A8D8TLP3_9HEMI</name>